<dbReference type="Pfam" id="PF13738">
    <property type="entry name" value="Pyr_redox_3"/>
    <property type="match status" value="1"/>
</dbReference>
<proteinExistence type="predicted"/>
<dbReference type="SUPFAM" id="SSF51905">
    <property type="entry name" value="FAD/NAD(P)-binding domain"/>
    <property type="match status" value="1"/>
</dbReference>
<dbReference type="InterPro" id="IPR000960">
    <property type="entry name" value="Flavin_mOase"/>
</dbReference>
<dbReference type="EMBL" id="SODU01000001">
    <property type="protein sequence ID" value="TDW94414.1"/>
    <property type="molecule type" value="Genomic_DNA"/>
</dbReference>
<comment type="caution">
    <text evidence="2">The sequence shown here is derived from an EMBL/GenBank/DDBJ whole genome shotgun (WGS) entry which is preliminary data.</text>
</comment>
<dbReference type="PRINTS" id="PR00370">
    <property type="entry name" value="FMOXYGENASE"/>
</dbReference>
<dbReference type="InterPro" id="IPR050982">
    <property type="entry name" value="Auxin_biosynth/cation_transpt"/>
</dbReference>
<evidence type="ECO:0000313" key="2">
    <source>
        <dbReference type="EMBL" id="TDW94414.1"/>
    </source>
</evidence>
<keyword evidence="1" id="KW-0560">Oxidoreductase</keyword>
<evidence type="ECO:0000256" key="1">
    <source>
        <dbReference type="ARBA" id="ARBA00023002"/>
    </source>
</evidence>
<reference evidence="2 3" key="1">
    <citation type="submission" date="2019-03" db="EMBL/GenBank/DDBJ databases">
        <title>Genomic Encyclopedia of Type Strains, Phase III (KMG-III): the genomes of soil and plant-associated and newly described type strains.</title>
        <authorList>
            <person name="Whitman W."/>
        </authorList>
    </citation>
    <scope>NUCLEOTIDE SEQUENCE [LARGE SCALE GENOMIC DNA]</scope>
    <source>
        <strain evidence="2 3">VKMAc-2574</strain>
    </source>
</reference>
<protein>
    <submittedName>
        <fullName evidence="2">Flavoprotein involved in K+ transport</fullName>
    </submittedName>
</protein>
<gene>
    <name evidence="2" type="ORF">EV137_1720</name>
</gene>
<dbReference type="PANTHER" id="PTHR43539:SF78">
    <property type="entry name" value="FLAVIN-CONTAINING MONOOXYGENASE"/>
    <property type="match status" value="1"/>
</dbReference>
<organism evidence="2 3">
    <name type="scientific">Kribbella pratensis</name>
    <dbReference type="NCBI Taxonomy" id="2512112"/>
    <lineage>
        <taxon>Bacteria</taxon>
        <taxon>Bacillati</taxon>
        <taxon>Actinomycetota</taxon>
        <taxon>Actinomycetes</taxon>
        <taxon>Propionibacteriales</taxon>
        <taxon>Kribbellaceae</taxon>
        <taxon>Kribbella</taxon>
    </lineage>
</organism>
<sequence>MNTIIIGAGQAGLATGYHLQRLGEPFTILDGNARVGDQWRAQWDSLRLYSPAKYDGLPGLPFPGDPWNYPTKDEVADYLAAYSTRFDLPIRHNTRVERLERLDGRWIVVTGTERIATDNVVVATGTFGRTPYLPDFAVDLDPAIRQLHSSEYRRPAQLKDGPVLVVGASHSGTDVAYEVAQTHDTILCGRDPGQMPFRPGARGQAIFWPVFLFVGRHLVTRRSPIGKSAMEEIRFHGGPMIRVKRADLLERGVERVHDRVTGARNGQPVLADGRVLEVANVVWATGFQQVFDWIKAPVIGPDGWPREFRGVVADAPGLFFCGLSFQYSFSSMVLPGVGRDAGYVAKHIAARSRTDRSLAAA</sequence>
<dbReference type="Proteomes" id="UP000295060">
    <property type="component" value="Unassembled WGS sequence"/>
</dbReference>
<evidence type="ECO:0000313" key="3">
    <source>
        <dbReference type="Proteomes" id="UP000295060"/>
    </source>
</evidence>
<dbReference type="RefSeq" id="WP_134127637.1">
    <property type="nucleotide sequence ID" value="NZ_SODU01000001.1"/>
</dbReference>
<dbReference type="Gene3D" id="3.50.50.60">
    <property type="entry name" value="FAD/NAD(P)-binding domain"/>
    <property type="match status" value="1"/>
</dbReference>
<name>A0ABY2FMQ0_9ACTN</name>
<dbReference type="InterPro" id="IPR036188">
    <property type="entry name" value="FAD/NAD-bd_sf"/>
</dbReference>
<keyword evidence="3" id="KW-1185">Reference proteome</keyword>
<accession>A0ABY2FMQ0</accession>
<dbReference type="PANTHER" id="PTHR43539">
    <property type="entry name" value="FLAVIN-BINDING MONOOXYGENASE-LIKE PROTEIN (AFU_ORTHOLOGUE AFUA_4G09220)"/>
    <property type="match status" value="1"/>
</dbReference>